<feature type="transmembrane region" description="Helical" evidence="1">
    <location>
        <begin position="425"/>
        <end position="443"/>
    </location>
</feature>
<keyword evidence="1" id="KW-1133">Transmembrane helix</keyword>
<feature type="transmembrane region" description="Helical" evidence="1">
    <location>
        <begin position="109"/>
        <end position="132"/>
    </location>
</feature>
<reference evidence="3" key="1">
    <citation type="journal article" date="2019" name="Int. J. Syst. Evol. Microbiol.">
        <title>The Global Catalogue of Microorganisms (GCM) 10K type strain sequencing project: providing services to taxonomists for standard genome sequencing and annotation.</title>
        <authorList>
            <consortium name="The Broad Institute Genomics Platform"/>
            <consortium name="The Broad Institute Genome Sequencing Center for Infectious Disease"/>
            <person name="Wu L."/>
            <person name="Ma J."/>
        </authorList>
    </citation>
    <scope>NUCLEOTIDE SEQUENCE [LARGE SCALE GENOMIC DNA]</scope>
    <source>
        <strain evidence="3">JCM 18514</strain>
    </source>
</reference>
<comment type="caution">
    <text evidence="2">The sequence shown here is derived from an EMBL/GenBank/DDBJ whole genome shotgun (WGS) entry which is preliminary data.</text>
</comment>
<proteinExistence type="predicted"/>
<name>A0ABP9SNH6_9MICC</name>
<protein>
    <submittedName>
        <fullName evidence="2">Exporter of polyketide antibiotics</fullName>
    </submittedName>
</protein>
<keyword evidence="3" id="KW-1185">Reference proteome</keyword>
<feature type="transmembrane region" description="Helical" evidence="1">
    <location>
        <begin position="57"/>
        <end position="79"/>
    </location>
</feature>
<keyword evidence="1" id="KW-0812">Transmembrane</keyword>
<sequence length="522" mass="53519">MIVWVLSIGALALFAVAAIAKTFGDDATRAQVLQLATAAPAILVLRGLPRGPALDSFTFFEIFAFLGVLAGLMNTFLAVRHTRAEEESGRAALISATAAGRWAPLGATVLHGAVANVLVAVATALGFMAGGLDPDGSLVAGFATGAVGFAFLGVGLLGAEFFSTSRGANGISSALVMLAYLLRGFGDATGQAGPDGMTMTAAWPSWISPIGWGQQTFAYTGNRWWPLLLPLALWAACTAVVVAVMARRDVGASVLAGRSGRADARPWLRGSFSLALRLQQGAIIGWCIGGLATGLLTGSLGSAIQSSITSNPQITAVLRGMIEAQGTSMTQLLVAALFEVAGILAAACGLQAVLRLRQEEVAGTAEPVVSEAVGRMRWLGSFLGLGTVSVVLVMALTALGAWASLVASGDTSGAASDVWQTAVDQIPAALIYLALPAAVFVIWPRATIPAAWALLGVGVVLGVYGGILGFDQKIRDLSPFTHTPVTTSTGTDWSGGFWMLGIAAVLTALSLAAVRRREVGTA</sequence>
<accession>A0ABP9SNH6</accession>
<gene>
    <name evidence="2" type="ORF">GCM10023346_35020</name>
</gene>
<evidence type="ECO:0000313" key="3">
    <source>
        <dbReference type="Proteomes" id="UP001500200"/>
    </source>
</evidence>
<feature type="transmembrane region" description="Helical" evidence="1">
    <location>
        <begin position="224"/>
        <end position="246"/>
    </location>
</feature>
<feature type="transmembrane region" description="Helical" evidence="1">
    <location>
        <begin position="496"/>
        <end position="514"/>
    </location>
</feature>
<evidence type="ECO:0000313" key="2">
    <source>
        <dbReference type="EMBL" id="GAA5198252.1"/>
    </source>
</evidence>
<feature type="transmembrane region" description="Helical" evidence="1">
    <location>
        <begin position="138"/>
        <end position="157"/>
    </location>
</feature>
<dbReference type="Proteomes" id="UP001500200">
    <property type="component" value="Unassembled WGS sequence"/>
</dbReference>
<keyword evidence="1" id="KW-0472">Membrane</keyword>
<organism evidence="2 3">
    <name type="scientific">Arthrobacter gyeryongensis</name>
    <dbReference type="NCBI Taxonomy" id="1650592"/>
    <lineage>
        <taxon>Bacteria</taxon>
        <taxon>Bacillati</taxon>
        <taxon>Actinomycetota</taxon>
        <taxon>Actinomycetes</taxon>
        <taxon>Micrococcales</taxon>
        <taxon>Micrococcaceae</taxon>
        <taxon>Arthrobacter</taxon>
    </lineage>
</organism>
<dbReference type="EMBL" id="BAABKK010000024">
    <property type="protein sequence ID" value="GAA5198252.1"/>
    <property type="molecule type" value="Genomic_DNA"/>
</dbReference>
<feature type="transmembrane region" description="Helical" evidence="1">
    <location>
        <begin position="450"/>
        <end position="470"/>
    </location>
</feature>
<feature type="transmembrane region" description="Helical" evidence="1">
    <location>
        <begin position="283"/>
        <end position="308"/>
    </location>
</feature>
<feature type="transmembrane region" description="Helical" evidence="1">
    <location>
        <begin position="382"/>
        <end position="405"/>
    </location>
</feature>
<evidence type="ECO:0000256" key="1">
    <source>
        <dbReference type="SAM" id="Phobius"/>
    </source>
</evidence>